<dbReference type="OrthoDB" id="9768696at2"/>
<dbReference type="AlphaFoldDB" id="A0A0A0BL28"/>
<evidence type="ECO:0000259" key="6">
    <source>
        <dbReference type="SMART" id="SM00797"/>
    </source>
</evidence>
<dbReference type="GO" id="GO:0016787">
    <property type="term" value="F:hydrolase activity"/>
    <property type="evidence" value="ECO:0007669"/>
    <property type="project" value="UniProtKB-KW"/>
</dbReference>
<evidence type="ECO:0000256" key="1">
    <source>
        <dbReference type="ARBA" id="ARBA00022741"/>
    </source>
</evidence>
<dbReference type="RefSeq" id="WP_035062874.1">
    <property type="nucleotide sequence ID" value="NZ_AXCZ01000288.1"/>
</dbReference>
<reference evidence="7 8" key="1">
    <citation type="submission" date="2013-08" db="EMBL/GenBank/DDBJ databases">
        <title>Genome sequencing of Cellulomonas bogoriensis 69B4.</title>
        <authorList>
            <person name="Chen F."/>
            <person name="Li Y."/>
            <person name="Wang G."/>
        </authorList>
    </citation>
    <scope>NUCLEOTIDE SEQUENCE [LARGE SCALE GENOMIC DNA]</scope>
    <source>
        <strain evidence="7 8">69B4</strain>
    </source>
</reference>
<dbReference type="Pfam" id="PF02626">
    <property type="entry name" value="CT_A_B"/>
    <property type="match status" value="1"/>
</dbReference>
<comment type="caution">
    <text evidence="7">The sequence shown here is derived from an EMBL/GenBank/DDBJ whole genome shotgun (WGS) entry which is preliminary data.</text>
</comment>
<dbReference type="SMART" id="SM00796">
    <property type="entry name" value="AHS1"/>
    <property type="match status" value="1"/>
</dbReference>
<dbReference type="Proteomes" id="UP000054314">
    <property type="component" value="Unassembled WGS sequence"/>
</dbReference>
<keyword evidence="1" id="KW-0547">Nucleotide-binding</keyword>
<dbReference type="PANTHER" id="PTHR43309">
    <property type="entry name" value="5-OXOPROLINASE SUBUNIT C"/>
    <property type="match status" value="1"/>
</dbReference>
<evidence type="ECO:0000313" key="8">
    <source>
        <dbReference type="Proteomes" id="UP000054314"/>
    </source>
</evidence>
<evidence type="ECO:0000256" key="2">
    <source>
        <dbReference type="ARBA" id="ARBA00022801"/>
    </source>
</evidence>
<evidence type="ECO:0000313" key="7">
    <source>
        <dbReference type="EMBL" id="KGM08580.1"/>
    </source>
</evidence>
<dbReference type="NCBIfam" id="TIGR00724">
    <property type="entry name" value="urea_amlyse_rel"/>
    <property type="match status" value="1"/>
</dbReference>
<dbReference type="SMART" id="SM00797">
    <property type="entry name" value="AHS2"/>
    <property type="match status" value="1"/>
</dbReference>
<evidence type="ECO:0000256" key="3">
    <source>
        <dbReference type="ARBA" id="ARBA00022840"/>
    </source>
</evidence>
<feature type="region of interest" description="Disordered" evidence="4">
    <location>
        <begin position="158"/>
        <end position="182"/>
    </location>
</feature>
<dbReference type="EMBL" id="AXCZ01000288">
    <property type="protein sequence ID" value="KGM08580.1"/>
    <property type="molecule type" value="Genomic_DNA"/>
</dbReference>
<evidence type="ECO:0000256" key="4">
    <source>
        <dbReference type="SAM" id="MobiDB-lite"/>
    </source>
</evidence>
<keyword evidence="2" id="KW-0378">Hydrolase</keyword>
<dbReference type="SUPFAM" id="SSF50891">
    <property type="entry name" value="Cyclophilin-like"/>
    <property type="match status" value="2"/>
</dbReference>
<feature type="domain" description="Carboxyltransferase" evidence="6">
    <location>
        <begin position="204"/>
        <end position="475"/>
    </location>
</feature>
<dbReference type="Pfam" id="PF02682">
    <property type="entry name" value="CT_C_D"/>
    <property type="match status" value="1"/>
</dbReference>
<accession>A0A0A0BL28</accession>
<proteinExistence type="predicted"/>
<dbReference type="GO" id="GO:0005524">
    <property type="term" value="F:ATP binding"/>
    <property type="evidence" value="ECO:0007669"/>
    <property type="project" value="UniProtKB-KW"/>
</dbReference>
<dbReference type="InterPro" id="IPR052708">
    <property type="entry name" value="PxpC"/>
</dbReference>
<dbReference type="InterPro" id="IPR003833">
    <property type="entry name" value="CT_C_D"/>
</dbReference>
<dbReference type="InterPro" id="IPR003778">
    <property type="entry name" value="CT_A_B"/>
</dbReference>
<keyword evidence="8" id="KW-1185">Reference proteome</keyword>
<evidence type="ECO:0000259" key="5">
    <source>
        <dbReference type="SMART" id="SM00796"/>
    </source>
</evidence>
<feature type="non-terminal residue" evidence="7">
    <location>
        <position position="1"/>
    </location>
</feature>
<gene>
    <name evidence="7" type="ORF">N869_07335</name>
</gene>
<feature type="domain" description="Carboxyltransferase" evidence="5">
    <location>
        <begin position="1"/>
        <end position="137"/>
    </location>
</feature>
<keyword evidence="7" id="KW-0456">Lyase</keyword>
<dbReference type="GO" id="GO:0016829">
    <property type="term" value="F:lyase activity"/>
    <property type="evidence" value="ECO:0007669"/>
    <property type="project" value="UniProtKB-KW"/>
</dbReference>
<name>A0A0A0BL28_9CELL</name>
<sequence>SAVVRALASVEPAPVAAAGAGDVVLDTVYDGPDLHRAATALGTGVDGLVTAHTTQVWTSAFLGFAPGFAYLRAAAPSVLAWDVPRRATPRTTVPSGSVALAGPFSAVYPRVSPGGWQLVGRTEGTLWDLDQEPPARLVPGTRVRFRAVRATALVTSGPVRPVTGQATGPGGTGEDGPDAARGLQVLGTGPQVLVQDLGRPGHLRVGVPRSGALDRGAAVAGNRAVGNPRGAAVLEVVLGGAQVRAAGHQVLALTGAVVPVRVVDAEGGERVAPAHGSAFGLADGHVLLMGAPTHGLRTYLAVRGGIDTPVTLGSRSTDVLSGLGPQQVRAGDLLPVGAAPGDAVPAPERSDVAVQGPAARGRAVRVRLVPGPQEGWFAPGSRERLHGEWVVGARADRVGLRLEGPPLERVVHEELPSAGLVPGAVQVPPDGQPVVFLADHPVTGGYPVVGAVVADDLTALAQVRPGDVIRLVPEG</sequence>
<dbReference type="InterPro" id="IPR029000">
    <property type="entry name" value="Cyclophilin-like_dom_sf"/>
</dbReference>
<dbReference type="Gene3D" id="2.40.100.10">
    <property type="entry name" value="Cyclophilin-like"/>
    <property type="match status" value="2"/>
</dbReference>
<dbReference type="PANTHER" id="PTHR43309:SF3">
    <property type="entry name" value="5-OXOPROLINASE SUBUNIT C"/>
    <property type="match status" value="1"/>
</dbReference>
<organism evidence="7 8">
    <name type="scientific">Cellulomonas bogoriensis 69B4 = DSM 16987</name>
    <dbReference type="NCBI Taxonomy" id="1386082"/>
    <lineage>
        <taxon>Bacteria</taxon>
        <taxon>Bacillati</taxon>
        <taxon>Actinomycetota</taxon>
        <taxon>Actinomycetes</taxon>
        <taxon>Micrococcales</taxon>
        <taxon>Cellulomonadaceae</taxon>
        <taxon>Cellulomonas</taxon>
    </lineage>
</organism>
<protein>
    <submittedName>
        <fullName evidence="7">Urea amidolyase</fullName>
    </submittedName>
</protein>
<keyword evidence="3" id="KW-0067">ATP-binding</keyword>